<proteinExistence type="predicted"/>
<gene>
    <name evidence="3" type="primary">RvY_03249-1</name>
    <name evidence="3" type="synonym">RvY_03249.1</name>
    <name evidence="3" type="ORF">RvY_03249</name>
</gene>
<name>A0A1D1UWT5_RAMVA</name>
<evidence type="ECO:0000256" key="1">
    <source>
        <dbReference type="SAM" id="Coils"/>
    </source>
</evidence>
<protein>
    <submittedName>
        <fullName evidence="3">Uncharacterized protein</fullName>
    </submittedName>
</protein>
<keyword evidence="4" id="KW-1185">Reference proteome</keyword>
<dbReference type="AlphaFoldDB" id="A0A1D1UWT5"/>
<organism evidence="3 4">
    <name type="scientific">Ramazzottius varieornatus</name>
    <name type="common">Water bear</name>
    <name type="synonym">Tardigrade</name>
    <dbReference type="NCBI Taxonomy" id="947166"/>
    <lineage>
        <taxon>Eukaryota</taxon>
        <taxon>Metazoa</taxon>
        <taxon>Ecdysozoa</taxon>
        <taxon>Tardigrada</taxon>
        <taxon>Eutardigrada</taxon>
        <taxon>Parachela</taxon>
        <taxon>Hypsibioidea</taxon>
        <taxon>Ramazzottiidae</taxon>
        <taxon>Ramazzottius</taxon>
    </lineage>
</organism>
<feature type="coiled-coil region" evidence="1">
    <location>
        <begin position="58"/>
        <end position="88"/>
    </location>
</feature>
<dbReference type="EMBL" id="BDGG01000001">
    <property type="protein sequence ID" value="GAU90893.1"/>
    <property type="molecule type" value="Genomic_DNA"/>
</dbReference>
<evidence type="ECO:0000256" key="2">
    <source>
        <dbReference type="SAM" id="MobiDB-lite"/>
    </source>
</evidence>
<accession>A0A1D1UWT5</accession>
<reference evidence="3 4" key="1">
    <citation type="journal article" date="2016" name="Nat. Commun.">
        <title>Extremotolerant tardigrade genome and improved radiotolerance of human cultured cells by tardigrade-unique protein.</title>
        <authorList>
            <person name="Hashimoto T."/>
            <person name="Horikawa D.D."/>
            <person name="Saito Y."/>
            <person name="Kuwahara H."/>
            <person name="Kozuka-Hata H."/>
            <person name="Shin-I T."/>
            <person name="Minakuchi Y."/>
            <person name="Ohishi K."/>
            <person name="Motoyama A."/>
            <person name="Aizu T."/>
            <person name="Enomoto A."/>
            <person name="Kondo K."/>
            <person name="Tanaka S."/>
            <person name="Hara Y."/>
            <person name="Koshikawa S."/>
            <person name="Sagara H."/>
            <person name="Miura T."/>
            <person name="Yokobori S."/>
            <person name="Miyagawa K."/>
            <person name="Suzuki Y."/>
            <person name="Kubo T."/>
            <person name="Oyama M."/>
            <person name="Kohara Y."/>
            <person name="Fujiyama A."/>
            <person name="Arakawa K."/>
            <person name="Katayama T."/>
            <person name="Toyoda A."/>
            <person name="Kunieda T."/>
        </authorList>
    </citation>
    <scope>NUCLEOTIDE SEQUENCE [LARGE SCALE GENOMIC DNA]</scope>
    <source>
        <strain evidence="3 4">YOKOZUNA-1</strain>
    </source>
</reference>
<feature type="region of interest" description="Disordered" evidence="2">
    <location>
        <begin position="277"/>
        <end position="338"/>
    </location>
</feature>
<comment type="caution">
    <text evidence="3">The sequence shown here is derived from an EMBL/GenBank/DDBJ whole genome shotgun (WGS) entry which is preliminary data.</text>
</comment>
<dbReference type="Proteomes" id="UP000186922">
    <property type="component" value="Unassembled WGS sequence"/>
</dbReference>
<keyword evidence="1" id="KW-0175">Coiled coil</keyword>
<sequence>MEQGYPGSAHSVVGRQNGGGDLCWTVLHQAQSPSRNSRAKSETGEAGPNRSLRRNAILRKIYEQKDREEETTKRYEEAMNEAKRVQSLAPPALSRKKSNSLPDLARLHEQGLIHQLWPHGPTQEGSSETLGSRAASPMRRSPCHVSPRMSPYPSVWPHSNDAHEHSASSLPKTSFVHGQTMPHFSTATAMSNGQASRYRQAVDDSPPIPSLMLTSPEEESASLLWNDMDLQEGDCTSVEELTDILASLIDTQATSATSTSPQVFSAFSQPVQATFKTSSSSNTNINPFSFQSSPLPPYHQQQQQLQQQPQQSVTFTSSPSFSTVPAGGQRTSQQTPLRQVQTNNYALINNAANTYGNTYNHQIFSPDQYVYITSTSTTSTAPATSAIDTSPYLCIPPTRTRVSSMPSLRHFSTSQTDTTAFCGGIVEDLSKAADSTTSSVPSFAPPITTQPSPYDQATSSYHNYDFYNQGPLPSNNTTESETFMLPTPIQAWNATFDSDATLVLLNSLSECKFSQSQDVNAKAQEASDYMERLRLADNYVRKELGIAVSDPDFL</sequence>
<evidence type="ECO:0000313" key="3">
    <source>
        <dbReference type="EMBL" id="GAU90893.1"/>
    </source>
</evidence>
<feature type="compositionally biased region" description="Low complexity" evidence="2">
    <location>
        <begin position="298"/>
        <end position="325"/>
    </location>
</feature>
<feature type="compositionally biased region" description="Polar residues" evidence="2">
    <location>
        <begin position="329"/>
        <end position="338"/>
    </location>
</feature>
<feature type="region of interest" description="Disordered" evidence="2">
    <location>
        <begin position="118"/>
        <end position="146"/>
    </location>
</feature>
<evidence type="ECO:0000313" key="4">
    <source>
        <dbReference type="Proteomes" id="UP000186922"/>
    </source>
</evidence>
<feature type="region of interest" description="Disordered" evidence="2">
    <location>
        <begin position="30"/>
        <end position="53"/>
    </location>
</feature>
<feature type="compositionally biased region" description="Polar residues" evidence="2">
    <location>
        <begin position="277"/>
        <end position="290"/>
    </location>
</feature>